<feature type="signal peptide" evidence="1">
    <location>
        <begin position="1"/>
        <end position="18"/>
    </location>
</feature>
<gene>
    <name evidence="3" type="ORF">BU16DRAFT_475233</name>
</gene>
<feature type="chain" id="PRO_5025401606" description="TNT domain-containing protein" evidence="1">
    <location>
        <begin position="19"/>
        <end position="230"/>
    </location>
</feature>
<evidence type="ECO:0000313" key="4">
    <source>
        <dbReference type="Proteomes" id="UP000799750"/>
    </source>
</evidence>
<dbReference type="AlphaFoldDB" id="A0A6A6REK2"/>
<dbReference type="EMBL" id="MU004181">
    <property type="protein sequence ID" value="KAF2502812.1"/>
    <property type="molecule type" value="Genomic_DNA"/>
</dbReference>
<dbReference type="InterPro" id="IPR053024">
    <property type="entry name" value="Fungal_surface_NADase"/>
</dbReference>
<dbReference type="OrthoDB" id="2923349at2759"/>
<keyword evidence="4" id="KW-1185">Reference proteome</keyword>
<dbReference type="PANTHER" id="PTHR42059:SF1">
    <property type="entry name" value="TNT DOMAIN-CONTAINING PROTEIN"/>
    <property type="match status" value="1"/>
</dbReference>
<keyword evidence="1" id="KW-0732">Signal</keyword>
<dbReference type="PANTHER" id="PTHR42059">
    <property type="entry name" value="TNT DOMAIN-CONTAINING PROTEIN"/>
    <property type="match status" value="1"/>
</dbReference>
<reference evidence="3" key="1">
    <citation type="journal article" date="2020" name="Stud. Mycol.">
        <title>101 Dothideomycetes genomes: a test case for predicting lifestyles and emergence of pathogens.</title>
        <authorList>
            <person name="Haridas S."/>
            <person name="Albert R."/>
            <person name="Binder M."/>
            <person name="Bloem J."/>
            <person name="Labutti K."/>
            <person name="Salamov A."/>
            <person name="Andreopoulos B."/>
            <person name="Baker S."/>
            <person name="Barry K."/>
            <person name="Bills G."/>
            <person name="Bluhm B."/>
            <person name="Cannon C."/>
            <person name="Castanera R."/>
            <person name="Culley D."/>
            <person name="Daum C."/>
            <person name="Ezra D."/>
            <person name="Gonzalez J."/>
            <person name="Henrissat B."/>
            <person name="Kuo A."/>
            <person name="Liang C."/>
            <person name="Lipzen A."/>
            <person name="Lutzoni F."/>
            <person name="Magnuson J."/>
            <person name="Mondo S."/>
            <person name="Nolan M."/>
            <person name="Ohm R."/>
            <person name="Pangilinan J."/>
            <person name="Park H.-J."/>
            <person name="Ramirez L."/>
            <person name="Alfaro M."/>
            <person name="Sun H."/>
            <person name="Tritt A."/>
            <person name="Yoshinaga Y."/>
            <person name="Zwiers L.-H."/>
            <person name="Turgeon B."/>
            <person name="Goodwin S."/>
            <person name="Spatafora J."/>
            <person name="Crous P."/>
            <person name="Grigoriev I."/>
        </authorList>
    </citation>
    <scope>NUCLEOTIDE SEQUENCE</scope>
    <source>
        <strain evidence="3">CBS 269.34</strain>
    </source>
</reference>
<feature type="domain" description="TNT" evidence="2">
    <location>
        <begin position="130"/>
        <end position="223"/>
    </location>
</feature>
<evidence type="ECO:0000259" key="2">
    <source>
        <dbReference type="Pfam" id="PF14021"/>
    </source>
</evidence>
<proteinExistence type="predicted"/>
<evidence type="ECO:0000256" key="1">
    <source>
        <dbReference type="SAM" id="SignalP"/>
    </source>
</evidence>
<accession>A0A6A6REK2</accession>
<dbReference type="InterPro" id="IPR025331">
    <property type="entry name" value="TNT"/>
</dbReference>
<evidence type="ECO:0000313" key="3">
    <source>
        <dbReference type="EMBL" id="KAF2502812.1"/>
    </source>
</evidence>
<name>A0A6A6REK2_9PEZI</name>
<dbReference type="Pfam" id="PF14021">
    <property type="entry name" value="TNT"/>
    <property type="match status" value="1"/>
</dbReference>
<protein>
    <recommendedName>
        <fullName evidence="2">TNT domain-containing protein</fullName>
    </recommendedName>
</protein>
<dbReference type="Proteomes" id="UP000799750">
    <property type="component" value="Unassembled WGS sequence"/>
</dbReference>
<sequence>MISSLVLISLLFVLFSAAAPVPTHQRHSLNRRDIDTDPSHCPNFCAGTKSTDNSTLYICGDPRLGPVSLPTALPLASLAGSSSSYHRFGGLCPGDFLARYTDPATGFFVYPSLNGFQTSTTGMPIAANMTLPRGTLLDRFGSERGNFMSPASAPYAQRSLPPTNLDAAPGAEFPWNYHVYEVQVPFVVLAGPIAPWFGQVGLGVQFQMEKSVQRLVEGGWIGRVNLTAVS</sequence>
<organism evidence="3 4">
    <name type="scientific">Lophium mytilinum</name>
    <dbReference type="NCBI Taxonomy" id="390894"/>
    <lineage>
        <taxon>Eukaryota</taxon>
        <taxon>Fungi</taxon>
        <taxon>Dikarya</taxon>
        <taxon>Ascomycota</taxon>
        <taxon>Pezizomycotina</taxon>
        <taxon>Dothideomycetes</taxon>
        <taxon>Pleosporomycetidae</taxon>
        <taxon>Mytilinidiales</taxon>
        <taxon>Mytilinidiaceae</taxon>
        <taxon>Lophium</taxon>
    </lineage>
</organism>
<dbReference type="GO" id="GO:0050135">
    <property type="term" value="F:NADP+ nucleosidase activity"/>
    <property type="evidence" value="ECO:0007669"/>
    <property type="project" value="InterPro"/>
</dbReference>